<evidence type="ECO:0000313" key="1">
    <source>
        <dbReference type="Proteomes" id="UP001652582"/>
    </source>
</evidence>
<name>A0ABM3LIC8_BICAN</name>
<dbReference type="GeneID" id="112055347"/>
<reference evidence="2" key="1">
    <citation type="submission" date="2025-08" db="UniProtKB">
        <authorList>
            <consortium name="RefSeq"/>
        </authorList>
    </citation>
    <scope>IDENTIFICATION</scope>
</reference>
<evidence type="ECO:0000313" key="2">
    <source>
        <dbReference type="RefSeq" id="XP_052738820.1"/>
    </source>
</evidence>
<keyword evidence="1" id="KW-1185">Reference proteome</keyword>
<dbReference type="RefSeq" id="XP_052738820.1">
    <property type="nucleotide sequence ID" value="XM_052882860.1"/>
</dbReference>
<dbReference type="Proteomes" id="UP001652582">
    <property type="component" value="Chromosome 8"/>
</dbReference>
<gene>
    <name evidence="2" type="primary">LOC112055347</name>
</gene>
<protein>
    <submittedName>
        <fullName evidence="2">Uncharacterized protein LOC112055347</fullName>
    </submittedName>
</protein>
<organism evidence="1 2">
    <name type="scientific">Bicyclus anynana</name>
    <name type="common">Squinting bush brown butterfly</name>
    <dbReference type="NCBI Taxonomy" id="110368"/>
    <lineage>
        <taxon>Eukaryota</taxon>
        <taxon>Metazoa</taxon>
        <taxon>Ecdysozoa</taxon>
        <taxon>Arthropoda</taxon>
        <taxon>Hexapoda</taxon>
        <taxon>Insecta</taxon>
        <taxon>Pterygota</taxon>
        <taxon>Neoptera</taxon>
        <taxon>Endopterygota</taxon>
        <taxon>Lepidoptera</taxon>
        <taxon>Glossata</taxon>
        <taxon>Ditrysia</taxon>
        <taxon>Papilionoidea</taxon>
        <taxon>Nymphalidae</taxon>
        <taxon>Satyrinae</taxon>
        <taxon>Satyrini</taxon>
        <taxon>Mycalesina</taxon>
        <taxon>Bicyclus</taxon>
    </lineage>
</organism>
<sequence length="169" mass="18977">MLQDTLYTPISAEISRNSPHFDINSFCDLIHRAIPEAVKDGKFVRAPNDDQVGYSDSLAPVVVAPPRGIIPSGFPKFRPSRLGTPKFDVPKLRPLMQGLNAPKIGPAMTFKTSSPRYYVEKESSAERMEKFKKGVQKMLHVVKVIGKIDQYLSERTRIVVDKLTKTFSD</sequence>
<accession>A0ABM3LIC8</accession>
<proteinExistence type="predicted"/>